<accession>A0A132NRB8</accession>
<dbReference type="Proteomes" id="UP000070089">
    <property type="component" value="Unassembled WGS sequence"/>
</dbReference>
<keyword evidence="6" id="KW-0067">ATP-binding</keyword>
<dbReference type="GO" id="GO:0046854">
    <property type="term" value="P:phosphatidylinositol phosphate biosynthetic process"/>
    <property type="evidence" value="ECO:0007669"/>
    <property type="project" value="InterPro"/>
</dbReference>
<dbReference type="FunFam" id="3.30.1010.10:FF:000014">
    <property type="entry name" value="Phosphatidylinositol 4-kinase STT4"/>
    <property type="match status" value="1"/>
</dbReference>
<dbReference type="GO" id="GO:0005737">
    <property type="term" value="C:cytoplasm"/>
    <property type="evidence" value="ECO:0007669"/>
    <property type="project" value="TreeGrafter"/>
</dbReference>
<dbReference type="PROSITE" id="PS00916">
    <property type="entry name" value="PI3_4_KINASE_2"/>
    <property type="match status" value="1"/>
</dbReference>
<dbReference type="Gene3D" id="1.10.1070.11">
    <property type="entry name" value="Phosphatidylinositol 3-/4-kinase, catalytic domain"/>
    <property type="match status" value="1"/>
</dbReference>
<keyword evidence="3" id="KW-0808">Transferase</keyword>
<dbReference type="OrthoDB" id="10264149at2759"/>
<dbReference type="CDD" id="cd05167">
    <property type="entry name" value="PI4Kc_III_alpha"/>
    <property type="match status" value="1"/>
</dbReference>
<organism evidence="8 9">
    <name type="scientific">Giardia duodenalis assemblage B</name>
    <dbReference type="NCBI Taxonomy" id="1394984"/>
    <lineage>
        <taxon>Eukaryota</taxon>
        <taxon>Metamonada</taxon>
        <taxon>Diplomonadida</taxon>
        <taxon>Hexamitidae</taxon>
        <taxon>Giardiinae</taxon>
        <taxon>Giardia</taxon>
    </lineage>
</organism>
<dbReference type="GO" id="GO:0004430">
    <property type="term" value="F:1-phosphatidylinositol 4-kinase activity"/>
    <property type="evidence" value="ECO:0007669"/>
    <property type="project" value="UniProtKB-EC"/>
</dbReference>
<evidence type="ECO:0000259" key="7">
    <source>
        <dbReference type="PROSITE" id="PS50290"/>
    </source>
</evidence>
<dbReference type="Pfam" id="PF00454">
    <property type="entry name" value="PI3_PI4_kinase"/>
    <property type="match status" value="1"/>
</dbReference>
<evidence type="ECO:0000313" key="9">
    <source>
        <dbReference type="Proteomes" id="UP000070089"/>
    </source>
</evidence>
<protein>
    <recommendedName>
        <fullName evidence="2">1-phosphatidylinositol 4-kinase</fullName>
        <ecNumber evidence="2">2.7.1.67</ecNumber>
    </recommendedName>
</protein>
<evidence type="ECO:0000256" key="5">
    <source>
        <dbReference type="ARBA" id="ARBA00022777"/>
    </source>
</evidence>
<dbReference type="VEuPathDB" id="GiardiaDB:QR46_3430"/>
<feature type="domain" description="PI3K/PI4K catalytic" evidence="7">
    <location>
        <begin position="1957"/>
        <end position="2251"/>
    </location>
</feature>
<evidence type="ECO:0000256" key="1">
    <source>
        <dbReference type="ARBA" id="ARBA00001686"/>
    </source>
</evidence>
<evidence type="ECO:0000256" key="6">
    <source>
        <dbReference type="ARBA" id="ARBA00022840"/>
    </source>
</evidence>
<dbReference type="SMART" id="SM00146">
    <property type="entry name" value="PI3Kc"/>
    <property type="match status" value="1"/>
</dbReference>
<name>A0A132NRB8_GIAIN</name>
<comment type="catalytic activity">
    <reaction evidence="1">
        <text>a 1,2-diacyl-sn-glycero-3-phospho-(1D-myo-inositol) + ATP = a 1,2-diacyl-sn-glycero-3-phospho-(1D-myo-inositol 4-phosphate) + ADP + H(+)</text>
        <dbReference type="Rhea" id="RHEA:19877"/>
        <dbReference type="ChEBI" id="CHEBI:15378"/>
        <dbReference type="ChEBI" id="CHEBI:30616"/>
        <dbReference type="ChEBI" id="CHEBI:57880"/>
        <dbReference type="ChEBI" id="CHEBI:58178"/>
        <dbReference type="ChEBI" id="CHEBI:456216"/>
        <dbReference type="EC" id="2.7.1.67"/>
    </reaction>
</comment>
<keyword evidence="5 8" id="KW-0418">Kinase</keyword>
<evidence type="ECO:0000256" key="3">
    <source>
        <dbReference type="ARBA" id="ARBA00022679"/>
    </source>
</evidence>
<dbReference type="GO" id="GO:0048015">
    <property type="term" value="P:phosphatidylinositol-mediated signaling"/>
    <property type="evidence" value="ECO:0007669"/>
    <property type="project" value="TreeGrafter"/>
</dbReference>
<dbReference type="PROSITE" id="PS50290">
    <property type="entry name" value="PI3_4_KINASE_3"/>
    <property type="match status" value="1"/>
</dbReference>
<sequence length="2267" mass="255669">MTSAGFYRALWRTGLFDTSILERRMQEKDNNARPWCDLELLLDLIRSDRPRPPFTRVSVEIFFGSRESIQVDGKSSADDASGAMGLFFDILRQSSVLTSSLIQHLVSMLLLNWDSLDTFSATLDPVAYVCSLLIFHSLAPSDSALGPAIEKWVTSAIHSVSNKRFSEALGTLLVICRGVLLDIEELIVRYSISLQNLTQYERSLAFLIGMARGYTYLQANYHKSTILRKHCGSPQENVVTLSNSLMKVLPAHSCLLQYQYMDLLAIVLSVNMWQPQTCSTLVEFLDHIQALSHQVGYKLKIPMRVNPHGFLAISIIRLCSRLKGFVSESLDLLKVKTHAQQNILVTLRTLLQRMQLLITDALNGQAIMAVKSNIFLKDLRSTFPTMYTEFVRPYCCAFIVLLDVCAYLKKNEIEIGLDTMDMQDSLLIIWRSLIVLDVPYLGHTDTKKDLYFHMASGFYYDSLLDFLLSHLNISISDTNLINKLSELDWSTLFKHLAFHTEPILFVFSPDKEYSLEKEMVVGNLHHLRESLIAELNSRSASHRKTRDAVNSIPDGYICGLYALTLIEIYSALWSGRASLSLAFNRKERSIVGRLSQYNPYGYLPRDSFNGLVNFEKEIVKQKSEDKGGIYLFGESAGDTQLYFSSSGPLDTDNCIVSVGPTQDEPLTNSKQSVGISATNFFKFYAELFYSVYEQLSSYMLLEELIMHQEVAYKWASGCFANNPSTSTRTMHVFLVEDVAVPDSLPDLLFRKFVFEIVNLLVSAEDSVSLIEINIYLDFVSALLQKLPDVMFSPSVLNQYIRTGVAIYTKFGFIFSVTADYFASIMSSSFYFEQLLTSAFICNGGQKMLTMIPAISEFFLRVFSHSHFLSALYAHSINHATLKHSDVSFTTTSLSTVLSIILNRTILKFTRNSSLSPQFRPSIDSELSIREYLVINQLETSCLMTELREHLCKLPIWEYKGAATACLRSLFDLLATPPIPLCVDSTMRAQRYILIKDHFIDKYLPDTFRLLNQKVSLVLVPADFGYAELVSAMHGVCIDAHTKKCGIQLSIYFSSCLTHLVIMMKRGASSLLHPLIKGQNCTLETTMTQIQQPVEADVNSLLIDADEGCELLNALLTFASNELEFDLAVRVSIFCSDFIHVLASTWPVMLSIHGFSANVILPLPHPSVRPSMVQPLVPLKDTNISGYTLLTTLRTLHTLLYFNQFFMYNSSNLHLRTKYRFHLYRYSYKTVAELSGIRVKSSRSSKKLSKGGFDASLIVCYLSFYYTKAIIAKLIINLVFLLRCDKSNLLTYTDKYLASCLSEMHCIIPYFCDTLYTEPSAKSTMDNPHQSDRKAVADRRFLLTTNRFSRELSFYISNIMPLIAGISHSGIANPASLYNNQTGSSGFKVLEDDTISTSVLKIIASLGRRHGETLDTSLRLMQFFIPLMDGAKAAIGWFVDVFQTYLHPLRTTLPKNSRIFTLSSRGNRCSNTPFRSTSFYIEHSSTLQHMTPTAGLLWSYQHQDSIFTHYCACKNAFTDTFYDDMLSKEVTSIFIHATSYMDNRNYQKYMNPYYISQSRFKVEQRYQQRDEQEHLLKVSTPAILPDKIPLSADIIASSSFLMSLLQTLASIGLINSNVLVSFADMINKKNIFSELLSYAEDCMLSSTKENALYPTAAIELHALPSKKIPAPHQFLCMAVPSVSVACSLLNSYSCKEIRYVAALKFYYLSHIGKSKTVLAYLLFLTNTLHFDIYSGELLIDIAFHSRLFGLYTLIQLSSLYSKFLTQQQSEIFLSVAVGASAAEELLSLVRNMTLDKLIMYIHGSPFVKQIEQQKYLAVQEVVLKKLANNEVTLKTITSNLLIFFNYMKTGSNADSSPIYALYQELMLSVPGTNHIVIRAYLLYLLILTSGSKDDALFYITNLHFYDTMTNYSAELLRINAGDRDQILSQRLKEFGTALNAKSNIVLLSDPDYIITGICHQKAKCLKSHAKAPYLVFFSTLKSGETANGHSLSESTAHKTVIKGGIFKAGDDVSQDQLTMVLISLFKQIFEPLKMWLSPYIALPIGKDYGFIELLNKASSLDQIGATSDNFLVGYINSITEANREQDGVPRSSQKLSLTVAKRRFLLSYAGYSILSYLLSFKDRHNGNIMITEDCNIIHIDFGFLLEIAPGGKFNTENAPFKLTKAFKTILGGEESTSYMLFQNIFVRGMLLSKIFGRDISYLIEAMLKSNLPAIKGSGSITQFRQRMFLEDSFASAAEQAVQLINESSKKGYGAYDKFQSWQNNITYG</sequence>
<dbReference type="EMBL" id="JXTI01000109">
    <property type="protein sequence ID" value="KWX12590.1"/>
    <property type="molecule type" value="Genomic_DNA"/>
</dbReference>
<dbReference type="InterPro" id="IPR018936">
    <property type="entry name" value="PI3/4_kinase_CS"/>
</dbReference>
<dbReference type="SUPFAM" id="SSF56112">
    <property type="entry name" value="Protein kinase-like (PK-like)"/>
    <property type="match status" value="1"/>
</dbReference>
<dbReference type="InterPro" id="IPR036940">
    <property type="entry name" value="PI3/4_kinase_cat_sf"/>
</dbReference>
<gene>
    <name evidence="8" type="ORF">QR46_3430</name>
</gene>
<evidence type="ECO:0000313" key="8">
    <source>
        <dbReference type="EMBL" id="KWX12590.1"/>
    </source>
</evidence>
<dbReference type="InterPro" id="IPR015433">
    <property type="entry name" value="PI3/4_kinase"/>
</dbReference>
<dbReference type="GO" id="GO:0016020">
    <property type="term" value="C:membrane"/>
    <property type="evidence" value="ECO:0007669"/>
    <property type="project" value="TreeGrafter"/>
</dbReference>
<dbReference type="Gene3D" id="3.30.1010.10">
    <property type="entry name" value="Phosphatidylinositol 3-kinase Catalytic Subunit, Chain A, domain 4"/>
    <property type="match status" value="1"/>
</dbReference>
<dbReference type="InterPro" id="IPR000403">
    <property type="entry name" value="PI3/4_kinase_cat_dom"/>
</dbReference>
<dbReference type="InterPro" id="IPR011009">
    <property type="entry name" value="Kinase-like_dom_sf"/>
</dbReference>
<dbReference type="PANTHER" id="PTHR10048:SF22">
    <property type="entry name" value="PHOSPHATIDYLINOSITOL 4-KINASE BETA"/>
    <property type="match status" value="1"/>
</dbReference>
<proteinExistence type="predicted"/>
<keyword evidence="4" id="KW-0547">Nucleotide-binding</keyword>
<dbReference type="GO" id="GO:0005524">
    <property type="term" value="F:ATP binding"/>
    <property type="evidence" value="ECO:0007669"/>
    <property type="project" value="UniProtKB-KW"/>
</dbReference>
<evidence type="ECO:0000256" key="2">
    <source>
        <dbReference type="ARBA" id="ARBA00012169"/>
    </source>
</evidence>
<dbReference type="EC" id="2.7.1.67" evidence="2"/>
<reference evidence="8 9" key="1">
    <citation type="journal article" date="2015" name="Mol. Biochem. Parasitol.">
        <title>Identification of polymorphic genes for use in assemblage B genotyping assays through comparative genomics of multiple assemblage B Giardia duodenalis isolates.</title>
        <authorList>
            <person name="Wielinga C."/>
            <person name="Thompson R.C."/>
            <person name="Monis P."/>
            <person name="Ryan U."/>
        </authorList>
    </citation>
    <scope>NUCLEOTIDE SEQUENCE [LARGE SCALE GENOMIC DNA]</scope>
    <source>
        <strain evidence="8 9">BAH15c1</strain>
    </source>
</reference>
<dbReference type="PANTHER" id="PTHR10048">
    <property type="entry name" value="PHOSPHATIDYLINOSITOL KINASE"/>
    <property type="match status" value="1"/>
</dbReference>
<comment type="caution">
    <text evidence="8">The sequence shown here is derived from an EMBL/GenBank/DDBJ whole genome shotgun (WGS) entry which is preliminary data.</text>
</comment>
<evidence type="ECO:0000256" key="4">
    <source>
        <dbReference type="ARBA" id="ARBA00022741"/>
    </source>
</evidence>